<dbReference type="OrthoDB" id="69711at2759"/>
<dbReference type="GO" id="GO:0005876">
    <property type="term" value="C:spindle microtubule"/>
    <property type="evidence" value="ECO:0007669"/>
    <property type="project" value="TreeGrafter"/>
</dbReference>
<evidence type="ECO:0000256" key="6">
    <source>
        <dbReference type="ARBA" id="ARBA00023212"/>
    </source>
</evidence>
<dbReference type="EMBL" id="KB307653">
    <property type="protein sequence ID" value="ELT98679.1"/>
    <property type="molecule type" value="Genomic_DNA"/>
</dbReference>
<reference evidence="9 11" key="2">
    <citation type="journal article" date="2013" name="Nature">
        <title>Insights into bilaterian evolution from three spiralian genomes.</title>
        <authorList>
            <person name="Simakov O."/>
            <person name="Marletaz F."/>
            <person name="Cho S.J."/>
            <person name="Edsinger-Gonzales E."/>
            <person name="Havlak P."/>
            <person name="Hellsten U."/>
            <person name="Kuo D.H."/>
            <person name="Larsson T."/>
            <person name="Lv J."/>
            <person name="Arendt D."/>
            <person name="Savage R."/>
            <person name="Osoegawa K."/>
            <person name="de Jong P."/>
            <person name="Grimwood J."/>
            <person name="Chapman J.A."/>
            <person name="Shapiro H."/>
            <person name="Aerts A."/>
            <person name="Otillar R.P."/>
            <person name="Terry A.Y."/>
            <person name="Boore J.L."/>
            <person name="Grigoriev I.V."/>
            <person name="Lindberg D.R."/>
            <person name="Seaver E.C."/>
            <person name="Weisblat D.A."/>
            <person name="Putnam N.H."/>
            <person name="Rokhsar D.S."/>
        </authorList>
    </citation>
    <scope>NUCLEOTIDE SEQUENCE</scope>
    <source>
        <strain evidence="9 11">I ESC-2004</strain>
    </source>
</reference>
<evidence type="ECO:0000256" key="1">
    <source>
        <dbReference type="ARBA" id="ARBA00004245"/>
    </source>
</evidence>
<dbReference type="STRING" id="283909.R7TY52"/>
<evidence type="ECO:0000256" key="8">
    <source>
        <dbReference type="ARBA" id="ARBA00041958"/>
    </source>
</evidence>
<sequence length="230" mass="26039">MDATIKQADALYEEYKIDALYDLLLPFKDSNNDELLWRLARAAREKAQTISDKKVANALVYDALGYVDAALALNDNNFASHKWRAILLDLVGEIEGNKQRIQNAFPCKEHFKKAIALNPKDATTIHCLGLWCFSVADMGWVKRKLAATVYAAPPESSYEEALQYFLDAEKVKPGFYSMNLLMIGKTYYRIGKKDLAIEYLKQAREFTVITSDDEKANKEAIEILKSLGVK</sequence>
<evidence type="ECO:0000256" key="7">
    <source>
        <dbReference type="ARBA" id="ARBA00039966"/>
    </source>
</evidence>
<dbReference type="EnsemblMetazoa" id="CapteT148520">
    <property type="protein sequence ID" value="CapteP148520"/>
    <property type="gene ID" value="CapteG148520"/>
</dbReference>
<keyword evidence="5" id="KW-0802">TPR repeat</keyword>
<dbReference type="InterPro" id="IPR011990">
    <property type="entry name" value="TPR-like_helical_dom_sf"/>
</dbReference>
<organism evidence="9">
    <name type="scientific">Capitella teleta</name>
    <name type="common">Polychaete worm</name>
    <dbReference type="NCBI Taxonomy" id="283909"/>
    <lineage>
        <taxon>Eukaryota</taxon>
        <taxon>Metazoa</taxon>
        <taxon>Spiralia</taxon>
        <taxon>Lophotrochozoa</taxon>
        <taxon>Annelida</taxon>
        <taxon>Polychaeta</taxon>
        <taxon>Sedentaria</taxon>
        <taxon>Scolecida</taxon>
        <taxon>Capitellidae</taxon>
        <taxon>Capitella</taxon>
    </lineage>
</organism>
<gene>
    <name evidence="9" type="ORF">CAPTEDRAFT_148520</name>
</gene>
<dbReference type="GO" id="GO:0008017">
    <property type="term" value="F:microtubule binding"/>
    <property type="evidence" value="ECO:0007669"/>
    <property type="project" value="TreeGrafter"/>
</dbReference>
<dbReference type="InterPro" id="IPR049039">
    <property type="entry name" value="RMD1-3_a_helical_rpt"/>
</dbReference>
<comment type="subcellular location">
    <subcellularLocation>
        <location evidence="1">Cytoplasm</location>
        <location evidence="1">Cytoskeleton</location>
    </subcellularLocation>
</comment>
<dbReference type="GO" id="GO:0097431">
    <property type="term" value="C:mitotic spindle pole"/>
    <property type="evidence" value="ECO:0007669"/>
    <property type="project" value="TreeGrafter"/>
</dbReference>
<keyword evidence="6" id="KW-0206">Cytoskeleton</keyword>
<dbReference type="GO" id="GO:0005739">
    <property type="term" value="C:mitochondrion"/>
    <property type="evidence" value="ECO:0007669"/>
    <property type="project" value="TreeGrafter"/>
</dbReference>
<dbReference type="Gene3D" id="1.25.40.10">
    <property type="entry name" value="Tetratricopeptide repeat domain"/>
    <property type="match status" value="1"/>
</dbReference>
<evidence type="ECO:0000256" key="4">
    <source>
        <dbReference type="ARBA" id="ARBA00022737"/>
    </source>
</evidence>
<keyword evidence="4" id="KW-0677">Repeat</keyword>
<name>R7TY52_CAPTE</name>
<dbReference type="PANTHER" id="PTHR16056">
    <property type="entry name" value="REGULATOR OF MICROTUBULE DYNAMICS PROTEIN"/>
    <property type="match status" value="1"/>
</dbReference>
<evidence type="ECO:0000313" key="10">
    <source>
        <dbReference type="EnsemblMetazoa" id="CapteP148520"/>
    </source>
</evidence>
<keyword evidence="11" id="KW-1185">Reference proteome</keyword>
<dbReference type="Proteomes" id="UP000014760">
    <property type="component" value="Unassembled WGS sequence"/>
</dbReference>
<evidence type="ECO:0000256" key="2">
    <source>
        <dbReference type="ARBA" id="ARBA00011375"/>
    </source>
</evidence>
<protein>
    <recommendedName>
        <fullName evidence="7">Regulator of microtubule dynamics protein 1</fullName>
    </recommendedName>
    <alternativeName>
        <fullName evidence="8">Protein FAM82B</fullName>
    </alternativeName>
</protein>
<comment type="subunit">
    <text evidence="2">Interacts with microtubules.</text>
</comment>
<accession>R7TY52</accession>
<dbReference type="OMA" id="KDVEILW"/>
<dbReference type="PANTHER" id="PTHR16056:SF16">
    <property type="entry name" value="REGULATOR OF MICROTUBULE DYNAMICS PROTEIN 1"/>
    <property type="match status" value="1"/>
</dbReference>
<evidence type="ECO:0000313" key="9">
    <source>
        <dbReference type="EMBL" id="ELT98679.1"/>
    </source>
</evidence>
<dbReference type="AlphaFoldDB" id="R7TY52"/>
<reference evidence="11" key="1">
    <citation type="submission" date="2012-12" db="EMBL/GenBank/DDBJ databases">
        <authorList>
            <person name="Hellsten U."/>
            <person name="Grimwood J."/>
            <person name="Chapman J.A."/>
            <person name="Shapiro H."/>
            <person name="Aerts A."/>
            <person name="Otillar R.P."/>
            <person name="Terry A.Y."/>
            <person name="Boore J.L."/>
            <person name="Simakov O."/>
            <person name="Marletaz F."/>
            <person name="Cho S.-J."/>
            <person name="Edsinger-Gonzales E."/>
            <person name="Havlak P."/>
            <person name="Kuo D.-H."/>
            <person name="Larsson T."/>
            <person name="Lv J."/>
            <person name="Arendt D."/>
            <person name="Savage R."/>
            <person name="Osoegawa K."/>
            <person name="de Jong P."/>
            <person name="Lindberg D.R."/>
            <person name="Seaver E.C."/>
            <person name="Weisblat D.A."/>
            <person name="Putnam N.H."/>
            <person name="Grigoriev I.V."/>
            <person name="Rokhsar D.S."/>
        </authorList>
    </citation>
    <scope>NUCLEOTIDE SEQUENCE</scope>
    <source>
        <strain evidence="11">I ESC-2004</strain>
    </source>
</reference>
<dbReference type="Pfam" id="PF21033">
    <property type="entry name" value="RMD1-3"/>
    <property type="match status" value="1"/>
</dbReference>
<dbReference type="SUPFAM" id="SSF48452">
    <property type="entry name" value="TPR-like"/>
    <property type="match status" value="1"/>
</dbReference>
<reference evidence="10" key="3">
    <citation type="submission" date="2015-06" db="UniProtKB">
        <authorList>
            <consortium name="EnsemblMetazoa"/>
        </authorList>
    </citation>
    <scope>IDENTIFICATION</scope>
</reference>
<dbReference type="HOGENOM" id="CLU_046369_1_1_1"/>
<evidence type="ECO:0000256" key="5">
    <source>
        <dbReference type="ARBA" id="ARBA00022803"/>
    </source>
</evidence>
<evidence type="ECO:0000313" key="11">
    <source>
        <dbReference type="Proteomes" id="UP000014760"/>
    </source>
</evidence>
<dbReference type="EMBL" id="AMQN01010371">
    <property type="status" value="NOT_ANNOTATED_CDS"/>
    <property type="molecule type" value="Genomic_DNA"/>
</dbReference>
<keyword evidence="3" id="KW-0963">Cytoplasm</keyword>
<evidence type="ECO:0000256" key="3">
    <source>
        <dbReference type="ARBA" id="ARBA00022490"/>
    </source>
</evidence>
<proteinExistence type="predicted"/>